<accession>A0A502CN82</accession>
<dbReference type="InterPro" id="IPR050438">
    <property type="entry name" value="LMW_PTPase"/>
</dbReference>
<gene>
    <name evidence="2" type="ORF">EAH86_18040</name>
</gene>
<dbReference type="Proteomes" id="UP000317722">
    <property type="component" value="Unassembled WGS sequence"/>
</dbReference>
<dbReference type="RefSeq" id="WP_140743270.1">
    <property type="nucleotide sequence ID" value="NZ_RCZM01000006.1"/>
</dbReference>
<dbReference type="InterPro" id="IPR036196">
    <property type="entry name" value="Ptyr_pPase_sf"/>
</dbReference>
<proteinExistence type="predicted"/>
<dbReference type="OrthoDB" id="9784339at2"/>
<dbReference type="InterPro" id="IPR023485">
    <property type="entry name" value="Ptyr_pPase"/>
</dbReference>
<dbReference type="AlphaFoldDB" id="A0A502CN82"/>
<dbReference type="EMBL" id="RCZM01000006">
    <property type="protein sequence ID" value="TPG14094.1"/>
    <property type="molecule type" value="Genomic_DNA"/>
</dbReference>
<reference evidence="2 3" key="1">
    <citation type="journal article" date="2019" name="Environ. Microbiol.">
        <title>Species interactions and distinct microbial communities in high Arctic permafrost affected cryosols are associated with the CH4 and CO2 gas fluxes.</title>
        <authorList>
            <person name="Altshuler I."/>
            <person name="Hamel J."/>
            <person name="Turney S."/>
            <person name="Magnuson E."/>
            <person name="Levesque R."/>
            <person name="Greer C."/>
            <person name="Whyte L.G."/>
        </authorList>
    </citation>
    <scope>NUCLEOTIDE SEQUENCE [LARGE SCALE GENOMIC DNA]</scope>
    <source>
        <strain evidence="2 3">S9.3A</strain>
    </source>
</reference>
<dbReference type="PANTHER" id="PTHR11717:SF31">
    <property type="entry name" value="LOW MOLECULAR WEIGHT PROTEIN-TYROSINE-PHOSPHATASE ETP-RELATED"/>
    <property type="match status" value="1"/>
</dbReference>
<dbReference type="Gene3D" id="3.40.50.2300">
    <property type="match status" value="1"/>
</dbReference>
<sequence>MSSNPARVLTVCTGNICRSPFLERALQTELDSSWGPGAVEVSSGGTGAMAGHPMEDQARVLLESKGYAADGFVARDLTPALVAEADIVLTATRAHRGKVAMLHPKALRYVFAFREFADLVSGLADAQVHVASDSAREHIARVVTLAAGQRGLRAPLTDAAADIVDPYRRPAQVFEDMTTQIMASLPAVARALGRP</sequence>
<protein>
    <submittedName>
        <fullName evidence="2">Low molecular weight phosphatase family protein</fullName>
    </submittedName>
</protein>
<name>A0A502CN82_9MICO</name>
<evidence type="ECO:0000313" key="2">
    <source>
        <dbReference type="EMBL" id="TPG14094.1"/>
    </source>
</evidence>
<organism evidence="2 3">
    <name type="scientific">Pedococcus bigeumensis</name>
    <dbReference type="NCBI Taxonomy" id="433644"/>
    <lineage>
        <taxon>Bacteria</taxon>
        <taxon>Bacillati</taxon>
        <taxon>Actinomycetota</taxon>
        <taxon>Actinomycetes</taxon>
        <taxon>Micrococcales</taxon>
        <taxon>Intrasporangiaceae</taxon>
        <taxon>Pedococcus</taxon>
    </lineage>
</organism>
<evidence type="ECO:0000313" key="3">
    <source>
        <dbReference type="Proteomes" id="UP000317722"/>
    </source>
</evidence>
<dbReference type="GO" id="GO:0004725">
    <property type="term" value="F:protein tyrosine phosphatase activity"/>
    <property type="evidence" value="ECO:0007669"/>
    <property type="project" value="TreeGrafter"/>
</dbReference>
<evidence type="ECO:0000259" key="1">
    <source>
        <dbReference type="SMART" id="SM00226"/>
    </source>
</evidence>
<feature type="domain" description="Phosphotyrosine protein phosphatase I" evidence="1">
    <location>
        <begin position="6"/>
        <end position="126"/>
    </location>
</feature>
<keyword evidence="3" id="KW-1185">Reference proteome</keyword>
<comment type="caution">
    <text evidence="2">The sequence shown here is derived from an EMBL/GenBank/DDBJ whole genome shotgun (WGS) entry which is preliminary data.</text>
</comment>
<dbReference type="SMART" id="SM00226">
    <property type="entry name" value="LMWPc"/>
    <property type="match status" value="1"/>
</dbReference>
<dbReference type="PANTHER" id="PTHR11717">
    <property type="entry name" value="LOW MOLECULAR WEIGHT PROTEIN TYROSINE PHOSPHATASE"/>
    <property type="match status" value="1"/>
</dbReference>
<dbReference type="SUPFAM" id="SSF52788">
    <property type="entry name" value="Phosphotyrosine protein phosphatases I"/>
    <property type="match status" value="1"/>
</dbReference>
<dbReference type="Pfam" id="PF01451">
    <property type="entry name" value="LMWPc"/>
    <property type="match status" value="1"/>
</dbReference>